<feature type="region of interest" description="Disordered" evidence="1">
    <location>
        <begin position="38"/>
        <end position="59"/>
    </location>
</feature>
<evidence type="ECO:0000313" key="4">
    <source>
        <dbReference type="Proteomes" id="UP001372338"/>
    </source>
</evidence>
<evidence type="ECO:0000256" key="1">
    <source>
        <dbReference type="SAM" id="MobiDB-lite"/>
    </source>
</evidence>
<sequence length="113" mass="12834">MHSFIINLLFSLLSLQVGLVFYVQKYLQELKHDQTKQDIQQICRESSSPPPPPTSSPSLSMINTILLTTIQNAILKKKKKRKRKKSSSVKEVGQASPFLLLAIIVPFSYSQYL</sequence>
<feature type="transmembrane region" description="Helical" evidence="2">
    <location>
        <begin position="5"/>
        <end position="23"/>
    </location>
</feature>
<keyword evidence="4" id="KW-1185">Reference proteome</keyword>
<proteinExistence type="predicted"/>
<evidence type="ECO:0000313" key="3">
    <source>
        <dbReference type="EMBL" id="KAK7258197.1"/>
    </source>
</evidence>
<dbReference type="Proteomes" id="UP001372338">
    <property type="component" value="Unassembled WGS sequence"/>
</dbReference>
<keyword evidence="2" id="KW-0472">Membrane</keyword>
<reference evidence="3 4" key="1">
    <citation type="submission" date="2024-01" db="EMBL/GenBank/DDBJ databases">
        <title>The genomes of 5 underutilized Papilionoideae crops provide insights into root nodulation and disease resistanc.</title>
        <authorList>
            <person name="Yuan L."/>
        </authorList>
    </citation>
    <scope>NUCLEOTIDE SEQUENCE [LARGE SCALE GENOMIC DNA]</scope>
    <source>
        <strain evidence="3">ZHUSHIDOU_FW_LH</strain>
        <tissue evidence="3">Leaf</tissue>
    </source>
</reference>
<keyword evidence="2" id="KW-0812">Transmembrane</keyword>
<gene>
    <name evidence="3" type="ORF">RIF29_32714</name>
</gene>
<protein>
    <submittedName>
        <fullName evidence="3">Uncharacterized protein</fullName>
    </submittedName>
</protein>
<name>A0AAN9EII4_CROPI</name>
<comment type="caution">
    <text evidence="3">The sequence shown here is derived from an EMBL/GenBank/DDBJ whole genome shotgun (WGS) entry which is preliminary data.</text>
</comment>
<feature type="transmembrane region" description="Helical" evidence="2">
    <location>
        <begin position="95"/>
        <end position="112"/>
    </location>
</feature>
<evidence type="ECO:0000256" key="2">
    <source>
        <dbReference type="SAM" id="Phobius"/>
    </source>
</evidence>
<keyword evidence="2" id="KW-1133">Transmembrane helix</keyword>
<dbReference type="AlphaFoldDB" id="A0AAN9EII4"/>
<dbReference type="EMBL" id="JAYWIO010000006">
    <property type="protein sequence ID" value="KAK7258197.1"/>
    <property type="molecule type" value="Genomic_DNA"/>
</dbReference>
<organism evidence="3 4">
    <name type="scientific">Crotalaria pallida</name>
    <name type="common">Smooth rattlebox</name>
    <name type="synonym">Crotalaria striata</name>
    <dbReference type="NCBI Taxonomy" id="3830"/>
    <lineage>
        <taxon>Eukaryota</taxon>
        <taxon>Viridiplantae</taxon>
        <taxon>Streptophyta</taxon>
        <taxon>Embryophyta</taxon>
        <taxon>Tracheophyta</taxon>
        <taxon>Spermatophyta</taxon>
        <taxon>Magnoliopsida</taxon>
        <taxon>eudicotyledons</taxon>
        <taxon>Gunneridae</taxon>
        <taxon>Pentapetalae</taxon>
        <taxon>rosids</taxon>
        <taxon>fabids</taxon>
        <taxon>Fabales</taxon>
        <taxon>Fabaceae</taxon>
        <taxon>Papilionoideae</taxon>
        <taxon>50 kb inversion clade</taxon>
        <taxon>genistoids sensu lato</taxon>
        <taxon>core genistoids</taxon>
        <taxon>Crotalarieae</taxon>
        <taxon>Crotalaria</taxon>
    </lineage>
</organism>
<accession>A0AAN9EII4</accession>